<dbReference type="Proteomes" id="UP000501534">
    <property type="component" value="Chromosome"/>
</dbReference>
<dbReference type="InterPro" id="IPR000182">
    <property type="entry name" value="GNAT_dom"/>
</dbReference>
<dbReference type="InterPro" id="IPR053144">
    <property type="entry name" value="Acetyltransferase_Butenolide"/>
</dbReference>
<feature type="domain" description="N-acetyltransferase" evidence="1">
    <location>
        <begin position="7"/>
        <end position="155"/>
    </location>
</feature>
<dbReference type="CDD" id="cd04301">
    <property type="entry name" value="NAT_SF"/>
    <property type="match status" value="1"/>
</dbReference>
<dbReference type="AlphaFoldDB" id="A0A6M4GS52"/>
<keyword evidence="3" id="KW-1185">Reference proteome</keyword>
<evidence type="ECO:0000313" key="3">
    <source>
        <dbReference type="Proteomes" id="UP000501534"/>
    </source>
</evidence>
<evidence type="ECO:0000313" key="2">
    <source>
        <dbReference type="EMBL" id="QJR09648.1"/>
    </source>
</evidence>
<dbReference type="Gene3D" id="3.40.630.30">
    <property type="match status" value="1"/>
</dbReference>
<dbReference type="PANTHER" id="PTHR43233:SF1">
    <property type="entry name" value="FAMILY N-ACETYLTRANSFERASE, PUTATIVE (AFU_ORTHOLOGUE AFUA_6G03350)-RELATED"/>
    <property type="match status" value="1"/>
</dbReference>
<dbReference type="KEGG" id="uru:DSM104443_00697"/>
<organism evidence="2 3">
    <name type="scientific">Usitatibacter rugosus</name>
    <dbReference type="NCBI Taxonomy" id="2732067"/>
    <lineage>
        <taxon>Bacteria</taxon>
        <taxon>Pseudomonadati</taxon>
        <taxon>Pseudomonadota</taxon>
        <taxon>Betaproteobacteria</taxon>
        <taxon>Nitrosomonadales</taxon>
        <taxon>Usitatibacteraceae</taxon>
        <taxon>Usitatibacter</taxon>
    </lineage>
</organism>
<protein>
    <recommendedName>
        <fullName evidence="1">N-acetyltransferase domain-containing protein</fullName>
    </recommendedName>
</protein>
<dbReference type="PANTHER" id="PTHR43233">
    <property type="entry name" value="FAMILY N-ACETYLTRANSFERASE, PUTATIVE (AFU_ORTHOLOGUE AFUA_6G03350)-RELATED"/>
    <property type="match status" value="1"/>
</dbReference>
<name>A0A6M4GS52_9PROT</name>
<gene>
    <name evidence="2" type="ORF">DSM104443_00697</name>
</gene>
<accession>A0A6M4GS52</accession>
<dbReference type="PROSITE" id="PS51186">
    <property type="entry name" value="GNAT"/>
    <property type="match status" value="1"/>
</dbReference>
<dbReference type="SUPFAM" id="SSF55729">
    <property type="entry name" value="Acyl-CoA N-acyltransferases (Nat)"/>
    <property type="match status" value="1"/>
</dbReference>
<dbReference type="EMBL" id="CP053069">
    <property type="protein sequence ID" value="QJR09648.1"/>
    <property type="molecule type" value="Genomic_DNA"/>
</dbReference>
<evidence type="ECO:0000259" key="1">
    <source>
        <dbReference type="PROSITE" id="PS51186"/>
    </source>
</evidence>
<proteinExistence type="predicted"/>
<dbReference type="InterPro" id="IPR016181">
    <property type="entry name" value="Acyl_CoA_acyltransferase"/>
</dbReference>
<sequence length="155" mass="17222">MPTTAASPVREWRRGDCVVSDDPARLQSETVVRFITGSYWASGIPGDTMRRAIANSLCFGLYRGDAQIGFARVVTDRATFGYLCDVYVDEAHRGDGLGKWLVACVLEHPDLQGLRRLSLMTRDAQGLYEGLGFKPMGDPARYLEIHRPDVYKPAP</sequence>
<dbReference type="RefSeq" id="WP_171089534.1">
    <property type="nucleotide sequence ID" value="NZ_CP053069.1"/>
</dbReference>
<dbReference type="GO" id="GO:0016747">
    <property type="term" value="F:acyltransferase activity, transferring groups other than amino-acyl groups"/>
    <property type="evidence" value="ECO:0007669"/>
    <property type="project" value="InterPro"/>
</dbReference>
<reference evidence="2 3" key="1">
    <citation type="submission" date="2020-04" db="EMBL/GenBank/DDBJ databases">
        <title>Usitatibacter rugosus gen. nov., sp. nov. and Usitatibacter palustris sp. nov., novel members of Usitatibacteraceae fam. nov. within the order Nitrosomonadales isolated from soil.</title>
        <authorList>
            <person name="Huber K.J."/>
            <person name="Neumann-Schaal M."/>
            <person name="Geppert A."/>
            <person name="Luckner M."/>
            <person name="Wanner G."/>
            <person name="Overmann J."/>
        </authorList>
    </citation>
    <scope>NUCLEOTIDE SEQUENCE [LARGE SCALE GENOMIC DNA]</scope>
    <source>
        <strain evidence="2 3">0125_3</strain>
    </source>
</reference>
<dbReference type="Pfam" id="PF13508">
    <property type="entry name" value="Acetyltransf_7"/>
    <property type="match status" value="1"/>
</dbReference>